<dbReference type="PANTHER" id="PTHR12570">
    <property type="match status" value="1"/>
</dbReference>
<evidence type="ECO:0000313" key="8">
    <source>
        <dbReference type="EMBL" id="CAG8545789.1"/>
    </source>
</evidence>
<sequence>MVYRKVTLRVSWVFLLTLSLSIFIIIDAGILNLRSGNTFTYNRENFVKRLLYFDDSSPSILAQNNSAKIQDRECQNDVDCYSGIGTNISSILGDYACVDNKCKYVVAAGERCNIDSDCAAFLYYSRGNQTVNNTLCSASNCNLNSECSSAWDPEKFKSPLPHFDKLMCCGGIKENDKCLMVATNVDPCDYGLGCELNVQGSSTDQLQYTCVSKKNSVMLGVIICLIGSTVLNIGLNIQKYAFTKHQEEFSKQELIVESLNEEVTINVSDGSIKQKGGSPLSLGANEVERGEIIVEKRTSMVESTRGTSNNIEHSRLYKKMEKFMFWKQIVVSPLWVVGFLIYLVGTMMGFIALQFAPQSLIAPLGAVSLVTNLLIAPILHSQKLTFFDIFGVVVIIGGSVVITVFSGVVSQGQSNYKLCVLMALFRRPSTIIYLSIISCFIAILIFFIKLESRNAETDVDDFSTPETTSENHNDRSSLEKWSIPKSSEERKMQNEIYLDDDENINNIRSRRLTLVSIEEREEEIDNVDWNRRYSVKSNGDSKSFLIKRRGFREKFLLPIAYAVLASSMATLTTLFAKSLINLLTQTFVHQDNQFNNLLSWIILLVTSVTAVGQVYWLNIGLKKYDALIQVPIFFCNWSLYDIIGGGIYYDEFKNFTTIKYLEFALGVMMIFFGVVLLSKRLAKLTKEEEELNASQKLVEKKLKEMKRDKNSKNEDV</sequence>
<dbReference type="InterPro" id="IPR037185">
    <property type="entry name" value="EmrE-like"/>
</dbReference>
<feature type="transmembrane region" description="Helical" evidence="7">
    <location>
        <begin position="630"/>
        <end position="648"/>
    </location>
</feature>
<dbReference type="EMBL" id="CAJVPV010003194">
    <property type="protein sequence ID" value="CAG8545789.1"/>
    <property type="molecule type" value="Genomic_DNA"/>
</dbReference>
<feature type="transmembrane region" description="Helical" evidence="7">
    <location>
        <begin position="430"/>
        <end position="448"/>
    </location>
</feature>
<organism evidence="8 9">
    <name type="scientific">Acaulospora morrowiae</name>
    <dbReference type="NCBI Taxonomy" id="94023"/>
    <lineage>
        <taxon>Eukaryota</taxon>
        <taxon>Fungi</taxon>
        <taxon>Fungi incertae sedis</taxon>
        <taxon>Mucoromycota</taxon>
        <taxon>Glomeromycotina</taxon>
        <taxon>Glomeromycetes</taxon>
        <taxon>Diversisporales</taxon>
        <taxon>Acaulosporaceae</taxon>
        <taxon>Acaulospora</taxon>
    </lineage>
</organism>
<reference evidence="8" key="1">
    <citation type="submission" date="2021-06" db="EMBL/GenBank/DDBJ databases">
        <authorList>
            <person name="Kallberg Y."/>
            <person name="Tangrot J."/>
            <person name="Rosling A."/>
        </authorList>
    </citation>
    <scope>NUCLEOTIDE SEQUENCE</scope>
    <source>
        <strain evidence="8">CL551</strain>
    </source>
</reference>
<feature type="transmembrane region" description="Helical" evidence="7">
    <location>
        <begin position="12"/>
        <end position="33"/>
    </location>
</feature>
<comment type="caution">
    <text evidence="8">The sequence shown here is derived from an EMBL/GenBank/DDBJ whole genome shotgun (WGS) entry which is preliminary data.</text>
</comment>
<feature type="transmembrane region" description="Helical" evidence="7">
    <location>
        <begin position="555"/>
        <end position="577"/>
    </location>
</feature>
<name>A0A9N9FM04_9GLOM</name>
<protein>
    <submittedName>
        <fullName evidence="8">4315_t:CDS:1</fullName>
    </submittedName>
</protein>
<evidence type="ECO:0000256" key="7">
    <source>
        <dbReference type="SAM" id="Phobius"/>
    </source>
</evidence>
<feature type="transmembrane region" description="Helical" evidence="7">
    <location>
        <begin position="329"/>
        <end position="353"/>
    </location>
</feature>
<keyword evidence="9" id="KW-1185">Reference proteome</keyword>
<dbReference type="AlphaFoldDB" id="A0A9N9FM04"/>
<feature type="transmembrane region" description="Helical" evidence="7">
    <location>
        <begin position="217"/>
        <end position="235"/>
    </location>
</feature>
<dbReference type="GO" id="GO:0015095">
    <property type="term" value="F:magnesium ion transmembrane transporter activity"/>
    <property type="evidence" value="ECO:0007669"/>
    <property type="project" value="InterPro"/>
</dbReference>
<dbReference type="Pfam" id="PF05653">
    <property type="entry name" value="Mg_trans_NIPA"/>
    <property type="match status" value="2"/>
</dbReference>
<feature type="region of interest" description="Disordered" evidence="6">
    <location>
        <begin position="459"/>
        <end position="480"/>
    </location>
</feature>
<evidence type="ECO:0000256" key="1">
    <source>
        <dbReference type="ARBA" id="ARBA00004141"/>
    </source>
</evidence>
<feature type="coiled-coil region" evidence="5">
    <location>
        <begin position="674"/>
        <end position="715"/>
    </location>
</feature>
<evidence type="ECO:0000256" key="2">
    <source>
        <dbReference type="ARBA" id="ARBA00022692"/>
    </source>
</evidence>
<dbReference type="SUPFAM" id="SSF103481">
    <property type="entry name" value="Multidrug resistance efflux transporter EmrE"/>
    <property type="match status" value="1"/>
</dbReference>
<proteinExistence type="predicted"/>
<feature type="transmembrane region" description="Helical" evidence="7">
    <location>
        <begin position="359"/>
        <end position="379"/>
    </location>
</feature>
<keyword evidence="2 7" id="KW-0812">Transmembrane</keyword>
<dbReference type="OrthoDB" id="165382at2759"/>
<gene>
    <name evidence="8" type="ORF">AMORRO_LOCUS5343</name>
</gene>
<keyword evidence="5" id="KW-0175">Coiled coil</keyword>
<evidence type="ECO:0000256" key="3">
    <source>
        <dbReference type="ARBA" id="ARBA00022989"/>
    </source>
</evidence>
<evidence type="ECO:0000256" key="4">
    <source>
        <dbReference type="ARBA" id="ARBA00023136"/>
    </source>
</evidence>
<feature type="transmembrane region" description="Helical" evidence="7">
    <location>
        <begin position="597"/>
        <end position="618"/>
    </location>
</feature>
<evidence type="ECO:0000256" key="6">
    <source>
        <dbReference type="SAM" id="MobiDB-lite"/>
    </source>
</evidence>
<feature type="compositionally biased region" description="Basic and acidic residues" evidence="6">
    <location>
        <begin position="469"/>
        <end position="478"/>
    </location>
</feature>
<keyword evidence="4 7" id="KW-0472">Membrane</keyword>
<dbReference type="PANTHER" id="PTHR12570:SF9">
    <property type="entry name" value="MAGNESIUM TRANSPORTER NIPA8-RELATED"/>
    <property type="match status" value="1"/>
</dbReference>
<feature type="transmembrane region" description="Helical" evidence="7">
    <location>
        <begin position="660"/>
        <end position="677"/>
    </location>
</feature>
<evidence type="ECO:0000313" key="9">
    <source>
        <dbReference type="Proteomes" id="UP000789342"/>
    </source>
</evidence>
<evidence type="ECO:0000256" key="5">
    <source>
        <dbReference type="SAM" id="Coils"/>
    </source>
</evidence>
<dbReference type="GO" id="GO:0016020">
    <property type="term" value="C:membrane"/>
    <property type="evidence" value="ECO:0007669"/>
    <property type="project" value="UniProtKB-SubCell"/>
</dbReference>
<dbReference type="Proteomes" id="UP000789342">
    <property type="component" value="Unassembled WGS sequence"/>
</dbReference>
<keyword evidence="3 7" id="KW-1133">Transmembrane helix</keyword>
<accession>A0A9N9FM04</accession>
<feature type="transmembrane region" description="Helical" evidence="7">
    <location>
        <begin position="386"/>
        <end position="410"/>
    </location>
</feature>
<dbReference type="InterPro" id="IPR008521">
    <property type="entry name" value="Mg_trans_NIPA"/>
</dbReference>
<comment type="subcellular location">
    <subcellularLocation>
        <location evidence="1">Membrane</location>
        <topology evidence="1">Multi-pass membrane protein</topology>
    </subcellularLocation>
</comment>